<dbReference type="SUPFAM" id="SSF53474">
    <property type="entry name" value="alpha/beta-Hydrolases"/>
    <property type="match status" value="1"/>
</dbReference>
<accession>A0A2G0Q362</accession>
<sequence length="145" mass="16250">MLEHPPSSFEALAICHIQAIRRIQPHGPYRLLGHSFDGWIAFEIALQLQAEGESVSTLVLIDTDEPDPQGHMPKPLNCIETIMGLVDIYNIISKQPLSLTKQNLDGLEADEQIQCLLRTLINVGLFRSRHQSYCFRVSSASCKPI</sequence>
<reference evidence="3 5" key="2">
    <citation type="journal article" date="2017" name="Nat. Microbiol.">
        <title>Natural product diversity associated with the nematode symbionts Photorhabdus and Xenorhabdus.</title>
        <authorList>
            <person name="Tobias N.J."/>
            <person name="Wolff H."/>
            <person name="Djahanschiri B."/>
            <person name="Grundmann F."/>
            <person name="Kronenwerth M."/>
            <person name="Shi Y.M."/>
            <person name="Simonyi S."/>
            <person name="Grun P."/>
            <person name="Shapiro-Ilan D."/>
            <person name="Pidot S.J."/>
            <person name="Stinear T.P."/>
            <person name="Ebersberger I."/>
            <person name="Bode H.B."/>
        </authorList>
    </citation>
    <scope>NUCLEOTIDE SEQUENCE [LARGE SCALE GENOMIC DNA]</scope>
    <source>
        <strain evidence="3 5">DSM 17903</strain>
    </source>
</reference>
<dbReference type="InterPro" id="IPR001031">
    <property type="entry name" value="Thioesterase"/>
</dbReference>
<feature type="domain" description="Thioesterase" evidence="1">
    <location>
        <begin position="3"/>
        <end position="66"/>
    </location>
</feature>
<protein>
    <submittedName>
        <fullName evidence="3">Amino acid adenylation</fullName>
    </submittedName>
</protein>
<proteinExistence type="predicted"/>
<organism evidence="3 5">
    <name type="scientific">Xenorhabdus hominickii</name>
    <dbReference type="NCBI Taxonomy" id="351679"/>
    <lineage>
        <taxon>Bacteria</taxon>
        <taxon>Pseudomonadati</taxon>
        <taxon>Pseudomonadota</taxon>
        <taxon>Gammaproteobacteria</taxon>
        <taxon>Enterobacterales</taxon>
        <taxon>Morganellaceae</taxon>
        <taxon>Xenorhabdus</taxon>
    </lineage>
</organism>
<dbReference type="Proteomes" id="UP000225433">
    <property type="component" value="Unassembled WGS sequence"/>
</dbReference>
<dbReference type="RefSeq" id="WP_069315610.1">
    <property type="nucleotide sequence ID" value="NZ_CAWNQJ010000090.1"/>
</dbReference>
<dbReference type="Proteomes" id="UP000094600">
    <property type="component" value="Chromosome"/>
</dbReference>
<gene>
    <name evidence="2" type="ORF">A9255_04310</name>
    <name evidence="3" type="ORF">Xhom_03649</name>
</gene>
<evidence type="ECO:0000313" key="3">
    <source>
        <dbReference type="EMBL" id="PHM53650.1"/>
    </source>
</evidence>
<dbReference type="OrthoDB" id="9757559at2"/>
<dbReference type="STRING" id="351679.A9255_04310"/>
<reference evidence="2 4" key="1">
    <citation type="submission" date="2016-06" db="EMBL/GenBank/DDBJ databases">
        <title>Bacterial characters and pathogenicity of Xenorhabdus hominickii from an entomopathogenic nematode, Steinernema monticolum.</title>
        <authorList>
            <person name="Park Y."/>
            <person name="Kim Y."/>
        </authorList>
    </citation>
    <scope>NUCLEOTIDE SEQUENCE [LARGE SCALE GENOMIC DNA]</scope>
    <source>
        <strain evidence="2 4">ANU1</strain>
    </source>
</reference>
<dbReference type="InterPro" id="IPR029058">
    <property type="entry name" value="AB_hydrolase_fold"/>
</dbReference>
<evidence type="ECO:0000313" key="4">
    <source>
        <dbReference type="Proteomes" id="UP000094600"/>
    </source>
</evidence>
<evidence type="ECO:0000259" key="1">
    <source>
        <dbReference type="Pfam" id="PF00975"/>
    </source>
</evidence>
<dbReference type="EMBL" id="CP016176">
    <property type="protein sequence ID" value="AOM39863.1"/>
    <property type="molecule type" value="Genomic_DNA"/>
</dbReference>
<name>A0A2G0Q362_XENHO</name>
<evidence type="ECO:0000313" key="2">
    <source>
        <dbReference type="EMBL" id="AOM39863.1"/>
    </source>
</evidence>
<dbReference type="EMBL" id="NJAI01000006">
    <property type="protein sequence ID" value="PHM53650.1"/>
    <property type="molecule type" value="Genomic_DNA"/>
</dbReference>
<keyword evidence="4" id="KW-1185">Reference proteome</keyword>
<dbReference type="AlphaFoldDB" id="A0A2G0Q362"/>
<evidence type="ECO:0000313" key="5">
    <source>
        <dbReference type="Proteomes" id="UP000225433"/>
    </source>
</evidence>
<dbReference type="Pfam" id="PF00975">
    <property type="entry name" value="Thioesterase"/>
    <property type="match status" value="1"/>
</dbReference>
<dbReference type="KEGG" id="xho:A9255_04310"/>
<dbReference type="Gene3D" id="3.40.50.1820">
    <property type="entry name" value="alpha/beta hydrolase"/>
    <property type="match status" value="1"/>
</dbReference>